<evidence type="ECO:0000313" key="1">
    <source>
        <dbReference type="EMBL" id="NYT35576.1"/>
    </source>
</evidence>
<protein>
    <submittedName>
        <fullName evidence="1">Uncharacterized protein</fullName>
    </submittedName>
</protein>
<proteinExistence type="predicted"/>
<comment type="caution">
    <text evidence="1">The sequence shown here is derived from an EMBL/GenBank/DDBJ whole genome shotgun (WGS) entry which is preliminary data.</text>
</comment>
<name>A0A853FBY4_9BURK</name>
<evidence type="ECO:0000313" key="2">
    <source>
        <dbReference type="Proteomes" id="UP000580517"/>
    </source>
</evidence>
<dbReference type="AlphaFoldDB" id="A0A853FBY4"/>
<keyword evidence="2" id="KW-1185">Reference proteome</keyword>
<gene>
    <name evidence="1" type="ORF">H0A68_01725</name>
</gene>
<dbReference type="Proteomes" id="UP000580517">
    <property type="component" value="Unassembled WGS sequence"/>
</dbReference>
<dbReference type="EMBL" id="JACCEW010000001">
    <property type="protein sequence ID" value="NYT35576.1"/>
    <property type="molecule type" value="Genomic_DNA"/>
</dbReference>
<dbReference type="OrthoDB" id="8689206at2"/>
<reference evidence="1 2" key="1">
    <citation type="submission" date="2020-07" db="EMBL/GenBank/DDBJ databases">
        <title>Taxonomic revisions and descriptions of new bacterial species based on genomic comparisons in the high-G+C-content subgroup of the family Alcaligenaceae.</title>
        <authorList>
            <person name="Szabo A."/>
            <person name="Felfoldi T."/>
        </authorList>
    </citation>
    <scope>NUCLEOTIDE SEQUENCE [LARGE SCALE GENOMIC DNA]</scope>
    <source>
        <strain evidence="1 2">DSM 25264</strain>
    </source>
</reference>
<organism evidence="1 2">
    <name type="scientific">Allopusillimonas soli</name>
    <dbReference type="NCBI Taxonomy" id="659016"/>
    <lineage>
        <taxon>Bacteria</taxon>
        <taxon>Pseudomonadati</taxon>
        <taxon>Pseudomonadota</taxon>
        <taxon>Betaproteobacteria</taxon>
        <taxon>Burkholderiales</taxon>
        <taxon>Alcaligenaceae</taxon>
        <taxon>Allopusillimonas</taxon>
    </lineage>
</organism>
<sequence>MNDKPSAEIPIEKLERIAGDDWLLEVAAQAQQLHADAEPHPTKKALIVVTLRNGETHPRLKEQQR</sequence>
<dbReference type="RefSeq" id="WP_129967455.1">
    <property type="nucleotide sequence ID" value="NZ_JACCEW010000001.1"/>
</dbReference>
<accession>A0A853FBY4</accession>